<comment type="function">
    <text evidence="1">Plays an important role in the degradation of dermatan and keratan sulfates.</text>
</comment>
<dbReference type="FunFam" id="2.60.120.260:FF:000027">
    <property type="entry name" value="Beta-glucuronidase"/>
    <property type="match status" value="1"/>
</dbReference>
<feature type="signal peptide" evidence="7">
    <location>
        <begin position="1"/>
        <end position="21"/>
    </location>
</feature>
<keyword evidence="12" id="KW-1185">Reference proteome</keyword>
<evidence type="ECO:0000256" key="2">
    <source>
        <dbReference type="ARBA" id="ARBA00007401"/>
    </source>
</evidence>
<proteinExistence type="inferred from homology"/>
<keyword evidence="6" id="KW-0326">Glycosidase</keyword>
<evidence type="ECO:0000256" key="5">
    <source>
        <dbReference type="ARBA" id="ARBA00022801"/>
    </source>
</evidence>
<evidence type="ECO:0000313" key="12">
    <source>
        <dbReference type="Proteomes" id="UP001347796"/>
    </source>
</evidence>
<dbReference type="SUPFAM" id="SSF49785">
    <property type="entry name" value="Galactose-binding domain-like"/>
    <property type="match status" value="1"/>
</dbReference>
<dbReference type="Gene3D" id="2.60.120.260">
    <property type="entry name" value="Galactose-binding domain-like"/>
    <property type="match status" value="1"/>
</dbReference>
<protein>
    <recommendedName>
        <fullName evidence="4">Beta-glucuronidase</fullName>
        <ecNumber evidence="3">3.2.1.31</ecNumber>
    </recommendedName>
</protein>
<dbReference type="GO" id="GO:0005615">
    <property type="term" value="C:extracellular space"/>
    <property type="evidence" value="ECO:0007669"/>
    <property type="project" value="TreeGrafter"/>
</dbReference>
<dbReference type="Proteomes" id="UP001347796">
    <property type="component" value="Unassembled WGS sequence"/>
</dbReference>
<keyword evidence="5" id="KW-0378">Hydrolase</keyword>
<dbReference type="InterPro" id="IPR023232">
    <property type="entry name" value="Glyco_hydro_2_AS"/>
</dbReference>
<name>A0AAN8JCM3_PATCE</name>
<dbReference type="PRINTS" id="PR00132">
    <property type="entry name" value="GLHYDRLASE2"/>
</dbReference>
<organism evidence="11 12">
    <name type="scientific">Patella caerulea</name>
    <name type="common">Rayed Mediterranean limpet</name>
    <dbReference type="NCBI Taxonomy" id="87958"/>
    <lineage>
        <taxon>Eukaryota</taxon>
        <taxon>Metazoa</taxon>
        <taxon>Spiralia</taxon>
        <taxon>Lophotrochozoa</taxon>
        <taxon>Mollusca</taxon>
        <taxon>Gastropoda</taxon>
        <taxon>Patellogastropoda</taxon>
        <taxon>Patelloidea</taxon>
        <taxon>Patellidae</taxon>
        <taxon>Patella</taxon>
    </lineage>
</organism>
<feature type="domain" description="Glycoside hydrolase family 2 catalytic" evidence="9">
    <location>
        <begin position="322"/>
        <end position="622"/>
    </location>
</feature>
<dbReference type="InterPro" id="IPR006104">
    <property type="entry name" value="Glyco_hydro_2_N"/>
</dbReference>
<dbReference type="InterPro" id="IPR008979">
    <property type="entry name" value="Galactose-bd-like_sf"/>
</dbReference>
<evidence type="ECO:0000256" key="4">
    <source>
        <dbReference type="ARBA" id="ARBA00016205"/>
    </source>
</evidence>
<dbReference type="InterPro" id="IPR006102">
    <property type="entry name" value="Ig-like_GH2"/>
</dbReference>
<dbReference type="InterPro" id="IPR006101">
    <property type="entry name" value="Glyco_hydro_2"/>
</dbReference>
<accession>A0AAN8JCM3</accession>
<dbReference type="FunFam" id="3.20.20.80:FF:000080">
    <property type="entry name" value="Beta-glucuronidase UidA"/>
    <property type="match status" value="1"/>
</dbReference>
<dbReference type="GO" id="GO:0004566">
    <property type="term" value="F:beta-glucuronidase activity"/>
    <property type="evidence" value="ECO:0007669"/>
    <property type="project" value="UniProtKB-EC"/>
</dbReference>
<dbReference type="Gene3D" id="3.20.20.80">
    <property type="entry name" value="Glycosidases"/>
    <property type="match status" value="1"/>
</dbReference>
<comment type="caution">
    <text evidence="11">The sequence shown here is derived from an EMBL/GenBank/DDBJ whole genome shotgun (WGS) entry which is preliminary data.</text>
</comment>
<dbReference type="PROSITE" id="PS00608">
    <property type="entry name" value="GLYCOSYL_HYDROL_F2_2"/>
    <property type="match status" value="1"/>
</dbReference>
<dbReference type="Gene3D" id="2.60.40.10">
    <property type="entry name" value="Immunoglobulins"/>
    <property type="match status" value="1"/>
</dbReference>
<evidence type="ECO:0000259" key="10">
    <source>
        <dbReference type="Pfam" id="PF02837"/>
    </source>
</evidence>
<comment type="similarity">
    <text evidence="2">Belongs to the glycosyl hydrolase 2 family.</text>
</comment>
<evidence type="ECO:0000256" key="7">
    <source>
        <dbReference type="SAM" id="SignalP"/>
    </source>
</evidence>
<keyword evidence="7" id="KW-0732">Signal</keyword>
<evidence type="ECO:0000256" key="3">
    <source>
        <dbReference type="ARBA" id="ARBA00012761"/>
    </source>
</evidence>
<evidence type="ECO:0000256" key="1">
    <source>
        <dbReference type="ARBA" id="ARBA00003025"/>
    </source>
</evidence>
<dbReference type="AlphaFoldDB" id="A0AAN8JCM3"/>
<dbReference type="InterPro" id="IPR013783">
    <property type="entry name" value="Ig-like_fold"/>
</dbReference>
<evidence type="ECO:0000259" key="9">
    <source>
        <dbReference type="Pfam" id="PF02836"/>
    </source>
</evidence>
<feature type="chain" id="PRO_5042915423" description="Beta-glucuronidase" evidence="7">
    <location>
        <begin position="22"/>
        <end position="633"/>
    </location>
</feature>
<evidence type="ECO:0000256" key="6">
    <source>
        <dbReference type="ARBA" id="ARBA00023295"/>
    </source>
</evidence>
<dbReference type="Pfam" id="PF02837">
    <property type="entry name" value="Glyco_hydro_2_N"/>
    <property type="match status" value="1"/>
</dbReference>
<dbReference type="EMBL" id="JAZGQO010000010">
    <property type="protein sequence ID" value="KAK6175501.1"/>
    <property type="molecule type" value="Genomic_DNA"/>
</dbReference>
<dbReference type="Pfam" id="PF02836">
    <property type="entry name" value="Glyco_hydro_2_C"/>
    <property type="match status" value="1"/>
</dbReference>
<dbReference type="InterPro" id="IPR017853">
    <property type="entry name" value="GH"/>
</dbReference>
<dbReference type="GO" id="GO:0030246">
    <property type="term" value="F:carbohydrate binding"/>
    <property type="evidence" value="ECO:0007669"/>
    <property type="project" value="TreeGrafter"/>
</dbReference>
<dbReference type="PANTHER" id="PTHR10066">
    <property type="entry name" value="BETA-GLUCURONIDASE"/>
    <property type="match status" value="1"/>
</dbReference>
<dbReference type="EC" id="3.2.1.31" evidence="3"/>
<feature type="domain" description="Glycosyl hydrolases family 2 sugar binding" evidence="10">
    <location>
        <begin position="36"/>
        <end position="218"/>
    </location>
</feature>
<dbReference type="NCBIfam" id="NF007538">
    <property type="entry name" value="PRK10150.1"/>
    <property type="match status" value="1"/>
</dbReference>
<reference evidence="11 12" key="1">
    <citation type="submission" date="2024-01" db="EMBL/GenBank/DDBJ databases">
        <title>The genome of the rayed Mediterranean limpet Patella caerulea (Linnaeus, 1758).</title>
        <authorList>
            <person name="Anh-Thu Weber A."/>
            <person name="Halstead-Nussloch G."/>
        </authorList>
    </citation>
    <scope>NUCLEOTIDE SEQUENCE [LARGE SCALE GENOMIC DNA]</scope>
    <source>
        <strain evidence="11">AATW-2023a</strain>
        <tissue evidence="11">Whole specimen</tissue>
    </source>
</reference>
<dbReference type="PANTHER" id="PTHR10066:SF67">
    <property type="entry name" value="BETA-GLUCURONIDASE"/>
    <property type="match status" value="1"/>
</dbReference>
<dbReference type="SUPFAM" id="SSF51445">
    <property type="entry name" value="(Trans)glycosidases"/>
    <property type="match status" value="1"/>
</dbReference>
<feature type="domain" description="Glycoside hydrolase family 2 immunoglobulin-like beta-sandwich" evidence="8">
    <location>
        <begin position="221"/>
        <end position="320"/>
    </location>
</feature>
<gene>
    <name evidence="11" type="ORF">SNE40_013954</name>
</gene>
<dbReference type="Pfam" id="PF00703">
    <property type="entry name" value="Glyco_hydro_2"/>
    <property type="match status" value="1"/>
</dbReference>
<sequence length="633" mass="72578">MLGRKERFACFLLSNICSAWAGLLYPRTSQSREVQLLDGMWNFRIDDSPNRNAGFEQRWYERSLSETGQVIPMPVPSSYNDITEDGRIRDFVGWAWYDTEFFLSSDWANKRVVLRIDSAQYNAIVWVNSKQVMTHQGGHIPFQAEINQYLTVLSDGPNRLTVAVNNTLTPHTIPPGTIDWPAKDSPIPYPPNYFTQTLQMDSFNYAGIDRHVSLYTTPKSYIDDITITTNIVDTTGIVNYRVVTVGDIPQGDITVRILNKTGAIVGQGGGSSGTIQIPNANLWWAINTNSLHQPGYLYTLEVHTGQDVDADVYRLPFGIRTIKVVGRKILLNNEEFYFKGVGIHNEAEIRGRGLDYAMIVKDFNLMRWVGANSFRTAVFPFSEEWMDQADQQGFLVADEVPAVGLNSLDNLSNQTLQNHMNAMSELIQRDKNRPSVFLWSVANEPRTDRPESLPYFQKIINFTRSLDPSRLISFMCNHDFNTDKCVHLVDLIFINRYIGWYTQTGLLDLIQPQLKYDLDQWAETFNKPLVISEYGAGTMPEIHRVPSTVFSEEYQIDFLSRYHRTFDSALGNLTGEFIWCLTDFNTYQSITRVNGNKKGIFTRERQPKMSAFNLRHRYLTFNNTDFCIENRCT</sequence>
<evidence type="ECO:0000313" key="11">
    <source>
        <dbReference type="EMBL" id="KAK6175501.1"/>
    </source>
</evidence>
<dbReference type="GO" id="GO:0019391">
    <property type="term" value="P:glucuronoside catabolic process"/>
    <property type="evidence" value="ECO:0007669"/>
    <property type="project" value="TreeGrafter"/>
</dbReference>
<evidence type="ECO:0000259" key="8">
    <source>
        <dbReference type="Pfam" id="PF00703"/>
    </source>
</evidence>
<dbReference type="GO" id="GO:0005975">
    <property type="term" value="P:carbohydrate metabolic process"/>
    <property type="evidence" value="ECO:0007669"/>
    <property type="project" value="InterPro"/>
</dbReference>
<dbReference type="InterPro" id="IPR006103">
    <property type="entry name" value="Glyco_hydro_2_cat"/>
</dbReference>
<dbReference type="SUPFAM" id="SSF49303">
    <property type="entry name" value="beta-Galactosidase/glucuronidase domain"/>
    <property type="match status" value="1"/>
</dbReference>
<dbReference type="InterPro" id="IPR036156">
    <property type="entry name" value="Beta-gal/glucu_dom_sf"/>
</dbReference>